<gene>
    <name evidence="1" type="ORF">PQG89_07915</name>
</gene>
<protein>
    <submittedName>
        <fullName evidence="1">Uncharacterized protein</fullName>
    </submittedName>
</protein>
<proteinExistence type="predicted"/>
<comment type="caution">
    <text evidence="1">The sequence shown here is derived from an EMBL/GenBank/DDBJ whole genome shotgun (WGS) entry which is preliminary data.</text>
</comment>
<evidence type="ECO:0000313" key="1">
    <source>
        <dbReference type="EMBL" id="MDC7149353.1"/>
    </source>
</evidence>
<dbReference type="EMBL" id="JAQPYX010000071">
    <property type="protein sequence ID" value="MDC7149353.1"/>
    <property type="molecule type" value="Genomic_DNA"/>
</dbReference>
<organism evidence="1 2">
    <name type="scientific">Parabacteroides johnsonii</name>
    <dbReference type="NCBI Taxonomy" id="387661"/>
    <lineage>
        <taxon>Bacteria</taxon>
        <taxon>Pseudomonadati</taxon>
        <taxon>Bacteroidota</taxon>
        <taxon>Bacteroidia</taxon>
        <taxon>Bacteroidales</taxon>
        <taxon>Tannerellaceae</taxon>
        <taxon>Parabacteroides</taxon>
    </lineage>
</organism>
<dbReference type="AlphaFoldDB" id="A0AAW6I7T5"/>
<dbReference type="RefSeq" id="WP_272696382.1">
    <property type="nucleotide sequence ID" value="NZ_CAOJXY010000002.1"/>
</dbReference>
<evidence type="ECO:0000313" key="2">
    <source>
        <dbReference type="Proteomes" id="UP001213646"/>
    </source>
</evidence>
<sequence>MPADLPESSDAAELFPVSRRLPTIVGKPADSCQQAAKYRLVGKDEERKRLRDEKAMEKQPRLY</sequence>
<accession>A0AAW6I7T5</accession>
<name>A0AAW6I7T5_9BACT</name>
<reference evidence="1" key="1">
    <citation type="submission" date="2023-01" db="EMBL/GenBank/DDBJ databases">
        <title>Exploring GABA producing Bacteroides strains toward improving mental health.</title>
        <authorList>
            <person name="Yousuf B."/>
            <person name="Bouhlel N.E."/>
            <person name="Mottawea W."/>
            <person name="Hammami R."/>
        </authorList>
    </citation>
    <scope>NUCLEOTIDE SEQUENCE</scope>
    <source>
        <strain evidence="1">UO.H1047</strain>
    </source>
</reference>
<dbReference type="Proteomes" id="UP001213646">
    <property type="component" value="Unassembled WGS sequence"/>
</dbReference>